<accession>A0AAV8ZYV6</accession>
<dbReference type="SUPFAM" id="SSF51735">
    <property type="entry name" value="NAD(P)-binding Rossmann-fold domains"/>
    <property type="match status" value="1"/>
</dbReference>
<evidence type="ECO:0000256" key="5">
    <source>
        <dbReference type="SAM" id="SignalP"/>
    </source>
</evidence>
<feature type="region of interest" description="Disordered" evidence="4">
    <location>
        <begin position="298"/>
        <end position="334"/>
    </location>
</feature>
<dbReference type="GO" id="GO:0016616">
    <property type="term" value="F:oxidoreductase activity, acting on the CH-OH group of donors, NAD or NADP as acceptor"/>
    <property type="evidence" value="ECO:0007669"/>
    <property type="project" value="TreeGrafter"/>
</dbReference>
<evidence type="ECO:0000313" key="6">
    <source>
        <dbReference type="EMBL" id="KAJ8972258.1"/>
    </source>
</evidence>
<keyword evidence="5" id="KW-0732">Signal</keyword>
<dbReference type="PRINTS" id="PR00081">
    <property type="entry name" value="GDHRDH"/>
</dbReference>
<dbReference type="InterPro" id="IPR002347">
    <property type="entry name" value="SDR_fam"/>
</dbReference>
<dbReference type="PANTHER" id="PTHR44229:SF8">
    <property type="entry name" value="ALCOHOL DEHYDROGENASE-RELATED"/>
    <property type="match status" value="1"/>
</dbReference>
<feature type="signal peptide" evidence="5">
    <location>
        <begin position="1"/>
        <end position="23"/>
    </location>
</feature>
<comment type="similarity">
    <text evidence="1 3">Belongs to the short-chain dehydrogenases/reductases (SDR) family.</text>
</comment>
<dbReference type="Pfam" id="PF00106">
    <property type="entry name" value="adh_short"/>
    <property type="match status" value="1"/>
</dbReference>
<dbReference type="EMBL" id="JANEYF010000102">
    <property type="protein sequence ID" value="KAJ8972258.1"/>
    <property type="molecule type" value="Genomic_DNA"/>
</dbReference>
<evidence type="ECO:0008006" key="8">
    <source>
        <dbReference type="Google" id="ProtNLM"/>
    </source>
</evidence>
<evidence type="ECO:0000256" key="4">
    <source>
        <dbReference type="SAM" id="MobiDB-lite"/>
    </source>
</evidence>
<keyword evidence="7" id="KW-1185">Reference proteome</keyword>
<dbReference type="GO" id="GO:0005737">
    <property type="term" value="C:cytoplasm"/>
    <property type="evidence" value="ECO:0007669"/>
    <property type="project" value="TreeGrafter"/>
</dbReference>
<dbReference type="InterPro" id="IPR020904">
    <property type="entry name" value="Sc_DH/Rdtase_CS"/>
</dbReference>
<organism evidence="6 7">
    <name type="scientific">Rhamnusium bicolor</name>
    <dbReference type="NCBI Taxonomy" id="1586634"/>
    <lineage>
        <taxon>Eukaryota</taxon>
        <taxon>Metazoa</taxon>
        <taxon>Ecdysozoa</taxon>
        <taxon>Arthropoda</taxon>
        <taxon>Hexapoda</taxon>
        <taxon>Insecta</taxon>
        <taxon>Pterygota</taxon>
        <taxon>Neoptera</taxon>
        <taxon>Endopterygota</taxon>
        <taxon>Coleoptera</taxon>
        <taxon>Polyphaga</taxon>
        <taxon>Cucujiformia</taxon>
        <taxon>Chrysomeloidea</taxon>
        <taxon>Cerambycidae</taxon>
        <taxon>Lepturinae</taxon>
        <taxon>Rhagiini</taxon>
        <taxon>Rhamnusium</taxon>
    </lineage>
</organism>
<dbReference type="Proteomes" id="UP001162156">
    <property type="component" value="Unassembled WGS sequence"/>
</dbReference>
<feature type="non-terminal residue" evidence="6">
    <location>
        <position position="334"/>
    </location>
</feature>
<name>A0AAV8ZYV6_9CUCU</name>
<dbReference type="FunFam" id="3.40.50.720:FF:000149">
    <property type="entry name" value="15-hydroxyprostaglandin dehydrogenase [NAD(+)]"/>
    <property type="match status" value="1"/>
</dbReference>
<feature type="chain" id="PRO_5043945006" description="15-hydroxyprostaglandin dehydrogenase [NAD(+)]-like" evidence="5">
    <location>
        <begin position="24"/>
        <end position="334"/>
    </location>
</feature>
<evidence type="ECO:0000256" key="3">
    <source>
        <dbReference type="RuleBase" id="RU000363"/>
    </source>
</evidence>
<evidence type="ECO:0000313" key="7">
    <source>
        <dbReference type="Proteomes" id="UP001162156"/>
    </source>
</evidence>
<dbReference type="Gene3D" id="3.40.50.720">
    <property type="entry name" value="NAD(P)-binding Rossmann-like Domain"/>
    <property type="match status" value="1"/>
</dbReference>
<reference evidence="6" key="1">
    <citation type="journal article" date="2023" name="Insect Mol. Biol.">
        <title>Genome sequencing provides insights into the evolution of gene families encoding plant cell wall-degrading enzymes in longhorned beetles.</title>
        <authorList>
            <person name="Shin N.R."/>
            <person name="Okamura Y."/>
            <person name="Kirsch R."/>
            <person name="Pauchet Y."/>
        </authorList>
    </citation>
    <scope>NUCLEOTIDE SEQUENCE</scope>
    <source>
        <strain evidence="6">RBIC_L_NR</strain>
    </source>
</reference>
<dbReference type="PANTHER" id="PTHR44229">
    <property type="entry name" value="15-HYDROXYPROSTAGLANDIN DEHYDROGENASE [NAD(+)]"/>
    <property type="match status" value="1"/>
</dbReference>
<gene>
    <name evidence="6" type="ORF">NQ314_000260</name>
</gene>
<evidence type="ECO:0000256" key="1">
    <source>
        <dbReference type="ARBA" id="ARBA00006484"/>
    </source>
</evidence>
<dbReference type="PROSITE" id="PS00061">
    <property type="entry name" value="ADH_SHORT"/>
    <property type="match status" value="1"/>
</dbReference>
<keyword evidence="2" id="KW-0560">Oxidoreductase</keyword>
<dbReference type="AlphaFoldDB" id="A0AAV8ZYV6"/>
<sequence>MFSRFTPRTIIIILSLLVRYGNSNCPVNLQKRSSCGCEQQPAKCKVAIVTGGARGIGYHITEQLLCAGAQVVIIGDVLVEDCEKATCKLNEQFGGDKALFQPCDVTKKDDMEKIFKCTKERFGKIDIVVNNAGILADKRWEQTLAINVQGLVLGTLLGFQYMGAHCGGIGGHIINNASILGLQPLFSSPVYVGTKHFVIGFTRSIGSEYFCKMSKVKVMAVCPGVTDTALIWDAKDGALPGFGDLGKELASSLGSLPSQGPEQVGKGVITMLKENENGSIWVSEGNEFYKVNIPDRATFKPPKDGGCGKKEDPCKKKDPCKKEEKKDPVKRMIR</sequence>
<protein>
    <recommendedName>
        <fullName evidence="8">15-hydroxyprostaglandin dehydrogenase [NAD(+)]-like</fullName>
    </recommendedName>
</protein>
<evidence type="ECO:0000256" key="2">
    <source>
        <dbReference type="ARBA" id="ARBA00023002"/>
    </source>
</evidence>
<comment type="caution">
    <text evidence="6">The sequence shown here is derived from an EMBL/GenBank/DDBJ whole genome shotgun (WGS) entry which is preliminary data.</text>
</comment>
<proteinExistence type="inferred from homology"/>
<dbReference type="PRINTS" id="PR00080">
    <property type="entry name" value="SDRFAMILY"/>
</dbReference>
<dbReference type="InterPro" id="IPR036291">
    <property type="entry name" value="NAD(P)-bd_dom_sf"/>
</dbReference>